<name>A0A9N9DXN4_9GLOM</name>
<dbReference type="Proteomes" id="UP000789759">
    <property type="component" value="Unassembled WGS sequence"/>
</dbReference>
<organism evidence="1 2">
    <name type="scientific">Cetraspora pellucida</name>
    <dbReference type="NCBI Taxonomy" id="1433469"/>
    <lineage>
        <taxon>Eukaryota</taxon>
        <taxon>Fungi</taxon>
        <taxon>Fungi incertae sedis</taxon>
        <taxon>Mucoromycota</taxon>
        <taxon>Glomeromycotina</taxon>
        <taxon>Glomeromycetes</taxon>
        <taxon>Diversisporales</taxon>
        <taxon>Gigasporaceae</taxon>
        <taxon>Cetraspora</taxon>
    </lineage>
</organism>
<protein>
    <submittedName>
        <fullName evidence="1">3156_t:CDS:1</fullName>
    </submittedName>
</protein>
<proteinExistence type="predicted"/>
<reference evidence="1" key="1">
    <citation type="submission" date="2021-06" db="EMBL/GenBank/DDBJ databases">
        <authorList>
            <person name="Kallberg Y."/>
            <person name="Tangrot J."/>
            <person name="Rosling A."/>
        </authorList>
    </citation>
    <scope>NUCLEOTIDE SEQUENCE</scope>
    <source>
        <strain evidence="1">FL966</strain>
    </source>
</reference>
<accession>A0A9N9DXN4</accession>
<sequence length="57" mass="6562">MIKHSHNYNQEFLNEINPKTNKHPAHIYTSKFINTQEIVDELALVSIPVDAEVPDDC</sequence>
<dbReference type="AlphaFoldDB" id="A0A9N9DXN4"/>
<gene>
    <name evidence="1" type="ORF">CPELLU_LOCUS9592</name>
</gene>
<evidence type="ECO:0000313" key="2">
    <source>
        <dbReference type="Proteomes" id="UP000789759"/>
    </source>
</evidence>
<keyword evidence="2" id="KW-1185">Reference proteome</keyword>
<comment type="caution">
    <text evidence="1">The sequence shown here is derived from an EMBL/GenBank/DDBJ whole genome shotgun (WGS) entry which is preliminary data.</text>
</comment>
<evidence type="ECO:0000313" key="1">
    <source>
        <dbReference type="EMBL" id="CAG8656414.1"/>
    </source>
</evidence>
<dbReference type="OrthoDB" id="2445072at2759"/>
<dbReference type="EMBL" id="CAJVQA010007421">
    <property type="protein sequence ID" value="CAG8656414.1"/>
    <property type="molecule type" value="Genomic_DNA"/>
</dbReference>